<keyword evidence="1" id="KW-0479">Metal-binding</keyword>
<reference evidence="6 7" key="1">
    <citation type="submission" date="2018-06" db="EMBL/GenBank/DDBJ databases">
        <authorList>
            <consortium name="Pathogen Informatics"/>
            <person name="Doyle S."/>
        </authorList>
    </citation>
    <scope>NUCLEOTIDE SEQUENCE [LARGE SCALE GENOMIC DNA]</scope>
    <source>
        <strain evidence="6 7">NCTC11009</strain>
    </source>
</reference>
<dbReference type="EMBL" id="UATH01000001">
    <property type="protein sequence ID" value="SPY08073.1"/>
    <property type="molecule type" value="Genomic_DNA"/>
</dbReference>
<evidence type="ECO:0000313" key="7">
    <source>
        <dbReference type="Proteomes" id="UP000250242"/>
    </source>
</evidence>
<dbReference type="Proteomes" id="UP000250242">
    <property type="component" value="Unassembled WGS sequence"/>
</dbReference>
<evidence type="ECO:0000259" key="5">
    <source>
        <dbReference type="Pfam" id="PF01258"/>
    </source>
</evidence>
<keyword evidence="2" id="KW-0863">Zinc-finger</keyword>
<dbReference type="AlphaFoldDB" id="A0A2X1UWH1"/>
<evidence type="ECO:0000256" key="3">
    <source>
        <dbReference type="ARBA" id="ARBA00022833"/>
    </source>
</evidence>
<organism evidence="6 7">
    <name type="scientific">Oligella urethralis</name>
    <dbReference type="NCBI Taxonomy" id="90245"/>
    <lineage>
        <taxon>Bacteria</taxon>
        <taxon>Pseudomonadati</taxon>
        <taxon>Pseudomonadota</taxon>
        <taxon>Betaproteobacteria</taxon>
        <taxon>Burkholderiales</taxon>
        <taxon>Alcaligenaceae</taxon>
        <taxon>Oligella</taxon>
    </lineage>
</organism>
<gene>
    <name evidence="6" type="ORF">NCTC11009_01290</name>
</gene>
<keyword evidence="3" id="KW-0862">Zinc</keyword>
<evidence type="ECO:0000313" key="6">
    <source>
        <dbReference type="EMBL" id="SPY08073.1"/>
    </source>
</evidence>
<name>A0A2X1UWH1_9BURK</name>
<dbReference type="GO" id="GO:0008270">
    <property type="term" value="F:zinc ion binding"/>
    <property type="evidence" value="ECO:0007669"/>
    <property type="project" value="UniProtKB-KW"/>
</dbReference>
<protein>
    <submittedName>
        <fullName evidence="6">Phage/conjugal plasmid C-4 type zinc finger protein, TraR family</fullName>
    </submittedName>
</protein>
<dbReference type="InterPro" id="IPR000962">
    <property type="entry name" value="Znf_DskA_TraR"/>
</dbReference>
<dbReference type="PROSITE" id="PS51128">
    <property type="entry name" value="ZF_DKSA_2"/>
    <property type="match status" value="1"/>
</dbReference>
<comment type="caution">
    <text evidence="4">Lacks conserved residue(s) required for the propagation of feature annotation.</text>
</comment>
<dbReference type="RefSeq" id="WP_048769076.1">
    <property type="nucleotide sequence ID" value="NZ_JVJW01000112.1"/>
</dbReference>
<sequence length="83" mass="9521">MSSKHADFLDQASENELASTELFIAQVRERNKPEQVKNEDGTWQETECIDCGDEIPLARLELGKVRCVYCQEALEKRQRFGGM</sequence>
<evidence type="ECO:0000256" key="4">
    <source>
        <dbReference type="PROSITE-ProRule" id="PRU00510"/>
    </source>
</evidence>
<evidence type="ECO:0000256" key="2">
    <source>
        <dbReference type="ARBA" id="ARBA00022771"/>
    </source>
</evidence>
<accession>A0A2X1UWH1</accession>
<evidence type="ECO:0000256" key="1">
    <source>
        <dbReference type="ARBA" id="ARBA00022723"/>
    </source>
</evidence>
<dbReference type="Pfam" id="PF01258">
    <property type="entry name" value="zf-dskA_traR"/>
    <property type="match status" value="1"/>
</dbReference>
<feature type="domain" description="Zinc finger DksA/TraR C4-type" evidence="5">
    <location>
        <begin position="48"/>
        <end position="76"/>
    </location>
</feature>
<proteinExistence type="predicted"/>